<dbReference type="EMBL" id="BAAAXZ010000041">
    <property type="protein sequence ID" value="GAA2916963.1"/>
    <property type="molecule type" value="Genomic_DNA"/>
</dbReference>
<gene>
    <name evidence="1" type="ORF">GCM10020221_11260</name>
</gene>
<protein>
    <recommendedName>
        <fullName evidence="3">Tail assembly chaperone</fullName>
    </recommendedName>
</protein>
<evidence type="ECO:0000313" key="2">
    <source>
        <dbReference type="Proteomes" id="UP001501102"/>
    </source>
</evidence>
<proteinExistence type="predicted"/>
<reference evidence="1 2" key="1">
    <citation type="journal article" date="2019" name="Int. J. Syst. Evol. Microbiol.">
        <title>The Global Catalogue of Microorganisms (GCM) 10K type strain sequencing project: providing services to taxonomists for standard genome sequencing and annotation.</title>
        <authorList>
            <consortium name="The Broad Institute Genomics Platform"/>
            <consortium name="The Broad Institute Genome Sequencing Center for Infectious Disease"/>
            <person name="Wu L."/>
            <person name="Ma J."/>
        </authorList>
    </citation>
    <scope>NUCLEOTIDE SEQUENCE [LARGE SCALE GENOMIC DNA]</scope>
    <source>
        <strain evidence="1 2">JCM 4087</strain>
    </source>
</reference>
<comment type="caution">
    <text evidence="1">The sequence shown here is derived from an EMBL/GenBank/DDBJ whole genome shotgun (WGS) entry which is preliminary data.</text>
</comment>
<keyword evidence="2" id="KW-1185">Reference proteome</keyword>
<dbReference type="RefSeq" id="WP_344961175.1">
    <property type="nucleotide sequence ID" value="NZ_BAAAXZ010000041.1"/>
</dbReference>
<dbReference type="Proteomes" id="UP001501102">
    <property type="component" value="Unassembled WGS sequence"/>
</dbReference>
<evidence type="ECO:0008006" key="3">
    <source>
        <dbReference type="Google" id="ProtNLM"/>
    </source>
</evidence>
<organism evidence="1 2">
    <name type="scientific">Streptomyces thioluteus</name>
    <dbReference type="NCBI Taxonomy" id="66431"/>
    <lineage>
        <taxon>Bacteria</taxon>
        <taxon>Bacillati</taxon>
        <taxon>Actinomycetota</taxon>
        <taxon>Actinomycetes</taxon>
        <taxon>Kitasatosporales</taxon>
        <taxon>Streptomycetaceae</taxon>
        <taxon>Streptomyces</taxon>
    </lineage>
</organism>
<evidence type="ECO:0000313" key="1">
    <source>
        <dbReference type="EMBL" id="GAA2916963.1"/>
    </source>
</evidence>
<sequence>MSDQTAKPSTAAKKAEAIDEPVSFDYKDHTYTIPTGKQIPMDFLEAVEDDRGEIQIIRTLVGIEQWKAFKATDPTVGDFETFAGLVSTAAGFGETGN</sequence>
<name>A0ABN3WKH4_STRTU</name>
<accession>A0ABN3WKH4</accession>